<comment type="caution">
    <text evidence="1">The sequence shown here is derived from an EMBL/GenBank/DDBJ whole genome shotgun (WGS) entry which is preliminary data.</text>
</comment>
<dbReference type="AlphaFoldDB" id="A0A835UJY7"/>
<accession>A0A835UJY7</accession>
<organism evidence="1 2">
    <name type="scientific">Vanilla planifolia</name>
    <name type="common">Vanilla</name>
    <dbReference type="NCBI Taxonomy" id="51239"/>
    <lineage>
        <taxon>Eukaryota</taxon>
        <taxon>Viridiplantae</taxon>
        <taxon>Streptophyta</taxon>
        <taxon>Embryophyta</taxon>
        <taxon>Tracheophyta</taxon>
        <taxon>Spermatophyta</taxon>
        <taxon>Magnoliopsida</taxon>
        <taxon>Liliopsida</taxon>
        <taxon>Asparagales</taxon>
        <taxon>Orchidaceae</taxon>
        <taxon>Vanilloideae</taxon>
        <taxon>Vanilleae</taxon>
        <taxon>Vanilla</taxon>
    </lineage>
</organism>
<dbReference type="EMBL" id="JADCNM010000010">
    <property type="protein sequence ID" value="KAG0465939.1"/>
    <property type="molecule type" value="Genomic_DNA"/>
</dbReference>
<evidence type="ECO:0000313" key="1">
    <source>
        <dbReference type="EMBL" id="KAG0465939.1"/>
    </source>
</evidence>
<protein>
    <submittedName>
        <fullName evidence="1">Uncharacterized protein</fullName>
    </submittedName>
</protein>
<proteinExistence type="predicted"/>
<gene>
    <name evidence="1" type="ORF">HPP92_020103</name>
</gene>
<reference evidence="1 2" key="1">
    <citation type="journal article" date="2020" name="Nat. Food">
        <title>A phased Vanilla planifolia genome enables genetic improvement of flavour and production.</title>
        <authorList>
            <person name="Hasing T."/>
            <person name="Tang H."/>
            <person name="Brym M."/>
            <person name="Khazi F."/>
            <person name="Huang T."/>
            <person name="Chambers A.H."/>
        </authorList>
    </citation>
    <scope>NUCLEOTIDE SEQUENCE [LARGE SCALE GENOMIC DNA]</scope>
    <source>
        <tissue evidence="1">Leaf</tissue>
    </source>
</reference>
<name>A0A835UJY7_VANPL</name>
<sequence>MRRGAIYKPDIRDESTVNQEYFVMIGAYNVSETTKKRVKQQSWLYPLQDREIRGIGHEINMRGQLEMVDECLLRTNAVHH</sequence>
<evidence type="ECO:0000313" key="2">
    <source>
        <dbReference type="Proteomes" id="UP000639772"/>
    </source>
</evidence>
<dbReference type="Proteomes" id="UP000639772">
    <property type="component" value="Chromosome 10"/>
</dbReference>